<feature type="binding site" evidence="4">
    <location>
        <begin position="137"/>
        <end position="140"/>
    </location>
    <ligand>
        <name>pyridoxal 5'-phosphate</name>
        <dbReference type="ChEBI" id="CHEBI:597326"/>
    </ligand>
</feature>
<evidence type="ECO:0000313" key="7">
    <source>
        <dbReference type="EMBL" id="RKH64604.1"/>
    </source>
</evidence>
<proteinExistence type="inferred from homology"/>
<evidence type="ECO:0000313" key="8">
    <source>
        <dbReference type="Proteomes" id="UP000267003"/>
    </source>
</evidence>
<comment type="pathway">
    <text evidence="4 6">Cofactor biosynthesis; NAD(+) biosynthesis; quinolinate from L-kynurenine: step 2/3.</text>
</comment>
<organism evidence="7 8">
    <name type="scientific">Corallococcus aberystwythensis</name>
    <dbReference type="NCBI Taxonomy" id="2316722"/>
    <lineage>
        <taxon>Bacteria</taxon>
        <taxon>Pseudomonadati</taxon>
        <taxon>Myxococcota</taxon>
        <taxon>Myxococcia</taxon>
        <taxon>Myxococcales</taxon>
        <taxon>Cystobacterineae</taxon>
        <taxon>Myxococcaceae</taxon>
        <taxon>Corallococcus</taxon>
    </lineage>
</organism>
<feature type="binding site" evidence="4">
    <location>
        <position position="222"/>
    </location>
    <ligand>
        <name>pyridoxal 5'-phosphate</name>
        <dbReference type="ChEBI" id="CHEBI:597326"/>
    </ligand>
</feature>
<dbReference type="SUPFAM" id="SSF53383">
    <property type="entry name" value="PLP-dependent transferases"/>
    <property type="match status" value="1"/>
</dbReference>
<dbReference type="PANTHER" id="PTHR14084:SF0">
    <property type="entry name" value="KYNURENINASE"/>
    <property type="match status" value="1"/>
</dbReference>
<comment type="subunit">
    <text evidence="4 6">Homodimer.</text>
</comment>
<dbReference type="InterPro" id="IPR015424">
    <property type="entry name" value="PyrdxlP-dep_Trfase"/>
</dbReference>
<dbReference type="InterPro" id="IPR015421">
    <property type="entry name" value="PyrdxlP-dep_Trfase_major"/>
</dbReference>
<keyword evidence="1 4" id="KW-0662">Pyridine nucleotide biosynthesis</keyword>
<comment type="pathway">
    <text evidence="4 6">Amino-acid degradation; L-kynurenine degradation; L-alanine and anthranilate from L-kynurenine: step 1/1.</text>
</comment>
<dbReference type="EMBL" id="RAWK01000103">
    <property type="protein sequence ID" value="RKH64604.1"/>
    <property type="molecule type" value="Genomic_DNA"/>
</dbReference>
<dbReference type="FunFam" id="3.40.640.10:FF:000031">
    <property type="entry name" value="Kynureninase"/>
    <property type="match status" value="1"/>
</dbReference>
<name>A0A3A8QN47_9BACT</name>
<keyword evidence="3 4" id="KW-0663">Pyridoxal phosphate</keyword>
<dbReference type="GO" id="GO:0030429">
    <property type="term" value="F:kynureninase activity"/>
    <property type="evidence" value="ECO:0007669"/>
    <property type="project" value="UniProtKB-UniRule"/>
</dbReference>
<evidence type="ECO:0000256" key="3">
    <source>
        <dbReference type="ARBA" id="ARBA00022898"/>
    </source>
</evidence>
<sequence length="425" mass="47614">MTAPVYENTDVFAYGLDAKDPLRPLRDEFLFPPAPSGAPAIYLAGNSLGLQPRKARKYVQMEMEDWERLGVEGHVHGRHPWLPYHEQLTDMVARVVGAQPVEVVVMNTLSVNLHLMMVSFYRPTRERFKILIEGGAFPSDQYAVASQARFHGYDPKEAIIRLMPREGEDTLRSEDILEAIERHGKEVALVMLGSVNYLTGQAFDLREITRVAHAQGCKVGFDLAHGAGNLKLSLHDDGPDFAVWCSYKYLNGGPGSLGGVFVHERHAHSPQLPRFEGWWGHNKATRFEMGPTFDPLPGAEGWQLSNPPIFQLAALRSSLELFDKATMAALRAKSDHLTGFMEFLLDRLPAGYCTITTPRDLKQRGAQLSLRFKGEPKRLLHQLSSAGIICDFREPDIIRAAPAPLYNTYLDVFRFVKALEAHALE</sequence>
<comment type="similarity">
    <text evidence="4 6">Belongs to the kynureninase family.</text>
</comment>
<dbReference type="GO" id="GO:0005737">
    <property type="term" value="C:cytoplasm"/>
    <property type="evidence" value="ECO:0007669"/>
    <property type="project" value="UniProtKB-UniRule"/>
</dbReference>
<dbReference type="Gene3D" id="3.40.640.10">
    <property type="entry name" value="Type I PLP-dependent aspartate aminotransferase-like (Major domain)"/>
    <property type="match status" value="1"/>
</dbReference>
<dbReference type="GO" id="GO:0097053">
    <property type="term" value="P:L-kynurenine catabolic process"/>
    <property type="evidence" value="ECO:0007669"/>
    <property type="project" value="UniProtKB-UniRule"/>
</dbReference>
<dbReference type="Pfam" id="PF22580">
    <property type="entry name" value="KYNU_C"/>
    <property type="match status" value="1"/>
</dbReference>
<feature type="binding site" evidence="4">
    <location>
        <position position="306"/>
    </location>
    <ligand>
        <name>pyridoxal 5'-phosphate</name>
        <dbReference type="ChEBI" id="CHEBI:597326"/>
    </ligand>
</feature>
<comment type="cofactor">
    <cofactor evidence="4 6">
        <name>pyridoxal 5'-phosphate</name>
        <dbReference type="ChEBI" id="CHEBI:597326"/>
    </cofactor>
</comment>
<dbReference type="PIRSF" id="PIRSF038800">
    <property type="entry name" value="KYNU"/>
    <property type="match status" value="1"/>
</dbReference>
<dbReference type="GO" id="GO:0030170">
    <property type="term" value="F:pyridoxal phosphate binding"/>
    <property type="evidence" value="ECO:0007669"/>
    <property type="project" value="UniProtKB-UniRule"/>
</dbReference>
<evidence type="ECO:0000256" key="5">
    <source>
        <dbReference type="NCBIfam" id="TIGR01814"/>
    </source>
</evidence>
<dbReference type="NCBIfam" id="TIGR01814">
    <property type="entry name" value="kynureninase"/>
    <property type="match status" value="1"/>
</dbReference>
<feature type="modified residue" description="N6-(pyridoxal phosphate)lysine" evidence="4">
    <location>
        <position position="248"/>
    </location>
</feature>
<dbReference type="GO" id="GO:0009435">
    <property type="term" value="P:NAD+ biosynthetic process"/>
    <property type="evidence" value="ECO:0007669"/>
    <property type="project" value="UniProtKB-UniRule"/>
</dbReference>
<protein>
    <recommendedName>
        <fullName evidence="4 5">Kynureninase</fullName>
        <ecNumber evidence="4 5">3.7.1.3</ecNumber>
    </recommendedName>
    <alternativeName>
        <fullName evidence="4">L-kynurenine hydrolase</fullName>
    </alternativeName>
</protein>
<gene>
    <name evidence="4 7" type="primary">kynU</name>
    <name evidence="7" type="ORF">D7W81_18315</name>
</gene>
<accession>A0A3A8QN47</accession>
<dbReference type="GO" id="GO:0019805">
    <property type="term" value="P:quinolinate biosynthetic process"/>
    <property type="evidence" value="ECO:0007669"/>
    <property type="project" value="UniProtKB-UniRule"/>
</dbReference>
<keyword evidence="8" id="KW-1185">Reference proteome</keyword>
<dbReference type="RefSeq" id="WP_120556691.1">
    <property type="nucleotide sequence ID" value="NZ_RAWK01000103.1"/>
</dbReference>
<dbReference type="Gene3D" id="3.90.1150.10">
    <property type="entry name" value="Aspartate Aminotransferase, domain 1"/>
    <property type="match status" value="1"/>
</dbReference>
<dbReference type="EC" id="3.7.1.3" evidence="4 5"/>
<dbReference type="PANTHER" id="PTHR14084">
    <property type="entry name" value="KYNURENINASE"/>
    <property type="match status" value="1"/>
</dbReference>
<dbReference type="InterPro" id="IPR015422">
    <property type="entry name" value="PyrdxlP-dep_Trfase_small"/>
</dbReference>
<comment type="catalytic activity">
    <reaction evidence="4 6">
        <text>L-kynurenine + H2O = anthranilate + L-alanine + H(+)</text>
        <dbReference type="Rhea" id="RHEA:16813"/>
        <dbReference type="ChEBI" id="CHEBI:15377"/>
        <dbReference type="ChEBI" id="CHEBI:15378"/>
        <dbReference type="ChEBI" id="CHEBI:16567"/>
        <dbReference type="ChEBI" id="CHEBI:57959"/>
        <dbReference type="ChEBI" id="CHEBI:57972"/>
        <dbReference type="EC" id="3.7.1.3"/>
    </reaction>
</comment>
<dbReference type="HAMAP" id="MF_01970">
    <property type="entry name" value="Kynureninase"/>
    <property type="match status" value="1"/>
</dbReference>
<dbReference type="InterPro" id="IPR010111">
    <property type="entry name" value="Kynureninase"/>
</dbReference>
<evidence type="ECO:0000256" key="6">
    <source>
        <dbReference type="PIRNR" id="PIRNR038800"/>
    </source>
</evidence>
<dbReference type="OrthoDB" id="9812626at2"/>
<comment type="caution">
    <text evidence="4">Lacks conserved residue(s) required for the propagation of feature annotation.</text>
</comment>
<evidence type="ECO:0000256" key="2">
    <source>
        <dbReference type="ARBA" id="ARBA00022801"/>
    </source>
</evidence>
<dbReference type="GO" id="GO:0043420">
    <property type="term" value="P:anthranilate metabolic process"/>
    <property type="evidence" value="ECO:0007669"/>
    <property type="project" value="TreeGrafter"/>
</dbReference>
<feature type="binding site" evidence="4">
    <location>
        <position position="110"/>
    </location>
    <ligand>
        <name>pyridoxal 5'-phosphate</name>
        <dbReference type="ChEBI" id="CHEBI:597326"/>
    </ligand>
</feature>
<dbReference type="UniPathway" id="UPA00334">
    <property type="reaction ID" value="UER00455"/>
</dbReference>
<dbReference type="UniPathway" id="UPA00253">
    <property type="reaction ID" value="UER00329"/>
</dbReference>
<feature type="binding site" evidence="4">
    <location>
        <position position="109"/>
    </location>
    <ligand>
        <name>pyridoxal 5'-phosphate</name>
        <dbReference type="ChEBI" id="CHEBI:597326"/>
    </ligand>
</feature>
<feature type="binding site" evidence="4">
    <location>
        <position position="278"/>
    </location>
    <ligand>
        <name>pyridoxal 5'-phosphate</name>
        <dbReference type="ChEBI" id="CHEBI:597326"/>
    </ligand>
</feature>
<reference evidence="8" key="1">
    <citation type="submission" date="2018-09" db="EMBL/GenBank/DDBJ databases">
        <authorList>
            <person name="Livingstone P.G."/>
            <person name="Whitworth D.E."/>
        </authorList>
    </citation>
    <scope>NUCLEOTIDE SEQUENCE [LARGE SCALE GENOMIC DNA]</scope>
    <source>
        <strain evidence="8">AB050A</strain>
    </source>
</reference>
<dbReference type="Proteomes" id="UP000267003">
    <property type="component" value="Unassembled WGS sequence"/>
</dbReference>
<feature type="binding site" evidence="4">
    <location>
        <position position="225"/>
    </location>
    <ligand>
        <name>pyridoxal 5'-phosphate</name>
        <dbReference type="ChEBI" id="CHEBI:597326"/>
    </ligand>
</feature>
<evidence type="ECO:0000256" key="4">
    <source>
        <dbReference type="HAMAP-Rule" id="MF_01970"/>
    </source>
</evidence>
<feature type="binding site" evidence="4">
    <location>
        <position position="247"/>
    </location>
    <ligand>
        <name>pyridoxal 5'-phosphate</name>
        <dbReference type="ChEBI" id="CHEBI:597326"/>
    </ligand>
</feature>
<comment type="catalytic activity">
    <reaction evidence="6">
        <text>3-hydroxy-L-kynurenine + H2O = 3-hydroxyanthranilate + L-alanine + H(+)</text>
        <dbReference type="Rhea" id="RHEA:25143"/>
        <dbReference type="ChEBI" id="CHEBI:15377"/>
        <dbReference type="ChEBI" id="CHEBI:15378"/>
        <dbReference type="ChEBI" id="CHEBI:36559"/>
        <dbReference type="ChEBI" id="CHEBI:57972"/>
        <dbReference type="ChEBI" id="CHEBI:58125"/>
        <dbReference type="EC" id="3.7.1.3"/>
    </reaction>
</comment>
<dbReference type="AlphaFoldDB" id="A0A3A8QN47"/>
<dbReference type="GO" id="GO:0019441">
    <property type="term" value="P:L-tryptophan catabolic process to kynurenine"/>
    <property type="evidence" value="ECO:0007669"/>
    <property type="project" value="TreeGrafter"/>
</dbReference>
<evidence type="ECO:0000256" key="1">
    <source>
        <dbReference type="ARBA" id="ARBA00022642"/>
    </source>
</evidence>
<keyword evidence="2 4" id="KW-0378">Hydrolase</keyword>
<comment type="function">
    <text evidence="4 6">Catalyzes the cleavage of L-kynurenine (L-Kyn) and L-3-hydroxykynurenine (L-3OHKyn) into anthranilic acid (AA) and 3-hydroxyanthranilic acid (3-OHAA), respectively.</text>
</comment>
<comment type="caution">
    <text evidence="7">The sequence shown here is derived from an EMBL/GenBank/DDBJ whole genome shotgun (WGS) entry which is preliminary data.</text>
</comment>